<protein>
    <recommendedName>
        <fullName evidence="3">Peptidase E</fullName>
    </recommendedName>
</protein>
<sequence>MTSDLHYMKKTYLIFLALLPLLAFTTVHKFYVSATDIKYNEEQRALQIISHVFTDDMEDLLQKRYNKEIYLTKEEEHSAADQFVERYFQDKLSISVNGKQRTLNYIGKEYDKDQLLVYLEVEDVEPVKNIAVENSVLTDIFPEQKNVVKVDYGGKIKSLLLMRDHPEGTLNFSN</sequence>
<evidence type="ECO:0000313" key="1">
    <source>
        <dbReference type="EMBL" id="SOC78671.1"/>
    </source>
</evidence>
<gene>
    <name evidence="1" type="ORF">SAMN06296241_0183</name>
</gene>
<dbReference type="EMBL" id="OCMF01000001">
    <property type="protein sequence ID" value="SOC78671.1"/>
    <property type="molecule type" value="Genomic_DNA"/>
</dbReference>
<organism evidence="1 2">
    <name type="scientific">Salinimicrobium sediminis</name>
    <dbReference type="NCBI Taxonomy" id="1343891"/>
    <lineage>
        <taxon>Bacteria</taxon>
        <taxon>Pseudomonadati</taxon>
        <taxon>Bacteroidota</taxon>
        <taxon>Flavobacteriia</taxon>
        <taxon>Flavobacteriales</taxon>
        <taxon>Flavobacteriaceae</taxon>
        <taxon>Salinimicrobium</taxon>
    </lineage>
</organism>
<evidence type="ECO:0008006" key="3">
    <source>
        <dbReference type="Google" id="ProtNLM"/>
    </source>
</evidence>
<proteinExistence type="predicted"/>
<dbReference type="InterPro" id="IPR046525">
    <property type="entry name" value="DUF6702"/>
</dbReference>
<evidence type="ECO:0000313" key="2">
    <source>
        <dbReference type="Proteomes" id="UP000219193"/>
    </source>
</evidence>
<dbReference type="AlphaFoldDB" id="A0A285WZX6"/>
<dbReference type="Proteomes" id="UP000219193">
    <property type="component" value="Unassembled WGS sequence"/>
</dbReference>
<dbReference type="Pfam" id="PF20420">
    <property type="entry name" value="DUF6702"/>
    <property type="match status" value="1"/>
</dbReference>
<reference evidence="2" key="1">
    <citation type="submission" date="2017-09" db="EMBL/GenBank/DDBJ databases">
        <authorList>
            <person name="Varghese N."/>
            <person name="Submissions S."/>
        </authorList>
    </citation>
    <scope>NUCLEOTIDE SEQUENCE [LARGE SCALE GENOMIC DNA]</scope>
    <source>
        <strain evidence="2">CGMCC 1.12641</strain>
    </source>
</reference>
<name>A0A285WZX6_9FLAO</name>
<keyword evidence="2" id="KW-1185">Reference proteome</keyword>
<accession>A0A285WZX6</accession>